<evidence type="ECO:0000313" key="2">
    <source>
        <dbReference type="Proteomes" id="UP000019243"/>
    </source>
</evidence>
<proteinExistence type="predicted"/>
<evidence type="ECO:0000313" key="1">
    <source>
        <dbReference type="EMBL" id="EUJ34103.1"/>
    </source>
</evidence>
<keyword evidence="2" id="KW-1185">Reference proteome</keyword>
<sequence>MKYKKKPLLCLIHLIENVILIIDKEIHVVRHVINSYLKLDLMASKVGRQHKNLYLKLDLTASKVGEQHKNLNLIKYLTVLIV</sequence>
<dbReference type="EMBL" id="AODH01000080">
    <property type="protein sequence ID" value="EUJ34103.1"/>
    <property type="molecule type" value="Genomic_DNA"/>
</dbReference>
<gene>
    <name evidence="1" type="ORF">BCAMP_12768</name>
</gene>
<dbReference type="Proteomes" id="UP000019243">
    <property type="component" value="Unassembled WGS sequence"/>
</dbReference>
<dbReference type="STRING" id="1265861.BCAMP_12768"/>
<organism evidence="1 2">
    <name type="scientific">Brochothrix campestris FSL F6-1037</name>
    <dbReference type="NCBI Taxonomy" id="1265861"/>
    <lineage>
        <taxon>Bacteria</taxon>
        <taxon>Bacillati</taxon>
        <taxon>Bacillota</taxon>
        <taxon>Bacilli</taxon>
        <taxon>Bacillales</taxon>
        <taxon>Listeriaceae</taxon>
        <taxon>Brochothrix</taxon>
    </lineage>
</organism>
<reference evidence="1 2" key="1">
    <citation type="submission" date="2012-12" db="EMBL/GenBank/DDBJ databases">
        <title>Novel taxa of Listeriaceae from agricultural environments in the United States.</title>
        <authorList>
            <person name="den Bakker H.C."/>
            <person name="Allred A."/>
            <person name="Warchocki S."/>
            <person name="Wright E.M."/>
            <person name="Burrell A."/>
            <person name="Nightingale K.K."/>
            <person name="Kephart D."/>
            <person name="Wiedmann M."/>
        </authorList>
    </citation>
    <scope>NUCLEOTIDE SEQUENCE [LARGE SCALE GENOMIC DNA]</scope>
    <source>
        <strain evidence="1 2">FSL F6-1037</strain>
    </source>
</reference>
<name>W7CLY5_9LIST</name>
<accession>W7CLY5</accession>
<dbReference type="AlphaFoldDB" id="W7CLY5"/>
<comment type="caution">
    <text evidence="1">The sequence shown here is derived from an EMBL/GenBank/DDBJ whole genome shotgun (WGS) entry which is preliminary data.</text>
</comment>
<protein>
    <submittedName>
        <fullName evidence="1">Uncharacterized protein</fullName>
    </submittedName>
</protein>